<evidence type="ECO:0000313" key="2">
    <source>
        <dbReference type="Proteomes" id="UP001336122"/>
    </source>
</evidence>
<accession>A0ABU6PKQ1</accession>
<dbReference type="EMBL" id="JARTIK010000038">
    <property type="protein sequence ID" value="MED4681433.1"/>
    <property type="molecule type" value="Genomic_DNA"/>
</dbReference>
<gene>
    <name evidence="1" type="ORF">P9485_27345</name>
</gene>
<sequence>MSSSITDKTLAALAKKSYDNDNEPGILEIGDHEEERYRKIVAGFVNLFMMMRPKY</sequence>
<dbReference type="RefSeq" id="WP_309442753.1">
    <property type="nucleotide sequence ID" value="NZ_JARTIK010000038.1"/>
</dbReference>
<dbReference type="Proteomes" id="UP001336122">
    <property type="component" value="Unassembled WGS sequence"/>
</dbReference>
<protein>
    <submittedName>
        <fullName evidence="1">Uncharacterized protein</fullName>
    </submittedName>
</protein>
<organism evidence="1 2">
    <name type="scientific">Bacillus nitratireducens</name>
    <dbReference type="NCBI Taxonomy" id="2026193"/>
    <lineage>
        <taxon>Bacteria</taxon>
        <taxon>Bacillati</taxon>
        <taxon>Bacillota</taxon>
        <taxon>Bacilli</taxon>
        <taxon>Bacillales</taxon>
        <taxon>Bacillaceae</taxon>
        <taxon>Bacillus</taxon>
        <taxon>Bacillus cereus group</taxon>
    </lineage>
</organism>
<reference evidence="1 2" key="1">
    <citation type="submission" date="2023-03" db="EMBL/GenBank/DDBJ databases">
        <title>Bacillus Genome Sequencing.</title>
        <authorList>
            <person name="Dunlap C."/>
        </authorList>
    </citation>
    <scope>NUCLEOTIDE SEQUENCE [LARGE SCALE GENOMIC DNA]</scope>
    <source>
        <strain evidence="1 2">NRS-319</strain>
    </source>
</reference>
<comment type="caution">
    <text evidence="1">The sequence shown here is derived from an EMBL/GenBank/DDBJ whole genome shotgun (WGS) entry which is preliminary data.</text>
</comment>
<keyword evidence="2" id="KW-1185">Reference proteome</keyword>
<evidence type="ECO:0000313" key="1">
    <source>
        <dbReference type="EMBL" id="MED4681433.1"/>
    </source>
</evidence>
<proteinExistence type="predicted"/>
<name>A0ABU6PKQ1_9BACI</name>